<dbReference type="PANTHER" id="PTHR28165">
    <property type="entry name" value="NON-CLASSICAL EXPORT PROTEIN 2-RELATED"/>
    <property type="match status" value="1"/>
</dbReference>
<dbReference type="GO" id="GO:0070941">
    <property type="term" value="P:eisosome assembly"/>
    <property type="evidence" value="ECO:0007669"/>
    <property type="project" value="TreeGrafter"/>
</dbReference>
<keyword evidence="4 5" id="KW-0472">Membrane</keyword>
<protein>
    <submittedName>
        <fullName evidence="7">Putative acid phosphatase protein</fullName>
    </submittedName>
</protein>
<dbReference type="GO" id="GO:0032126">
    <property type="term" value="C:eisosome"/>
    <property type="evidence" value="ECO:0007669"/>
    <property type="project" value="TreeGrafter"/>
</dbReference>
<evidence type="ECO:0000256" key="4">
    <source>
        <dbReference type="ARBA" id="ARBA00023136"/>
    </source>
</evidence>
<dbReference type="GO" id="GO:0072659">
    <property type="term" value="P:protein localization to plasma membrane"/>
    <property type="evidence" value="ECO:0007669"/>
    <property type="project" value="TreeGrafter"/>
</dbReference>
<dbReference type="Pfam" id="PF16670">
    <property type="entry name" value="PI-PLC-C1"/>
    <property type="match status" value="1"/>
</dbReference>
<feature type="transmembrane region" description="Helical" evidence="5">
    <location>
        <begin position="70"/>
        <end position="93"/>
    </location>
</feature>
<name>M7T3Q2_EUTLA</name>
<evidence type="ECO:0000313" key="8">
    <source>
        <dbReference type="Proteomes" id="UP000012174"/>
    </source>
</evidence>
<evidence type="ECO:0000313" key="7">
    <source>
        <dbReference type="EMBL" id="EMR71197.1"/>
    </source>
</evidence>
<dbReference type="Gene3D" id="3.20.20.190">
    <property type="entry name" value="Phosphatidylinositol (PI) phosphodiesterase"/>
    <property type="match status" value="1"/>
</dbReference>
<dbReference type="InterPro" id="IPR032075">
    <property type="entry name" value="PI-PLC-C1"/>
</dbReference>
<sequence length="560" mass="60734">MLKISALVVRGVLVISGAVVLGLSSSLAKQQLVEAVPAVTSFSAFVGAFGLIVTGIGLLSLWIEKIPTMVILVADALSGAFYIAAGIALTLALKPVSSCTATDDTSYALRYYNKVLNGGCVTEGDGDVVCNVVDSNLQDLTIGRCKRARADNVWEYVGFVCAIYMNNGKMTGNTFKTVAACSFIGSAVATSTHGYPKNELRWSNAVRMNQVQVVGTHNSYHRESPIEAKEVQASILPNITNYYYSHAALDIQADYMSVRNFELDIFPDPDGGLYAHPLVTTLSGTDPPPQDVMNKAGIKVLHVADADVWATCHTLVDCLTVVKKWSQAHPDHVPIPFMLEFKTAEQALADNGGAPVIPWNDTALLDGLDAEIRSVFAPEQLITADDLRHGKQTLEQSILTRGWPDLDSARGRVFFLMDNAPGPIRDVYTAGRPSLEGRIVFTNSEPGLADCAFQKLNDPRGDENLANIQEQVRAGYWVRTRADEPLTTLLGDDVTSMRDPAFESGAQIVSTDFPVYGMTSRWDVDYAARFNGGKAVVCNPINGIKKCKDAELEPEEYAKN</sequence>
<feature type="transmembrane region" description="Helical" evidence="5">
    <location>
        <begin position="38"/>
        <end position="63"/>
    </location>
</feature>
<proteinExistence type="predicted"/>
<evidence type="ECO:0000256" key="5">
    <source>
        <dbReference type="SAM" id="Phobius"/>
    </source>
</evidence>
<dbReference type="EMBL" id="KB705687">
    <property type="protein sequence ID" value="EMR71197.1"/>
    <property type="molecule type" value="Genomic_DNA"/>
</dbReference>
<keyword evidence="2 5" id="KW-0812">Transmembrane</keyword>
<reference evidence="8" key="1">
    <citation type="journal article" date="2013" name="Genome Announc.">
        <title>Draft genome sequence of the grapevine dieback fungus Eutypa lata UCR-EL1.</title>
        <authorList>
            <person name="Blanco-Ulate B."/>
            <person name="Rolshausen P.E."/>
            <person name="Cantu D."/>
        </authorList>
    </citation>
    <scope>NUCLEOTIDE SEQUENCE [LARGE SCALE GENOMIC DNA]</scope>
    <source>
        <strain evidence="8">UCR-EL1</strain>
    </source>
</reference>
<dbReference type="KEGG" id="ela:UCREL1_1766"/>
<dbReference type="GO" id="GO:0005886">
    <property type="term" value="C:plasma membrane"/>
    <property type="evidence" value="ECO:0007669"/>
    <property type="project" value="TreeGrafter"/>
</dbReference>
<dbReference type="InterPro" id="IPR008253">
    <property type="entry name" value="Marvel"/>
</dbReference>
<evidence type="ECO:0000259" key="6">
    <source>
        <dbReference type="Pfam" id="PF01284"/>
    </source>
</evidence>
<dbReference type="SUPFAM" id="SSF51695">
    <property type="entry name" value="PLC-like phosphodiesterases"/>
    <property type="match status" value="1"/>
</dbReference>
<dbReference type="InterPro" id="IPR052649">
    <property type="entry name" value="NCE102-like"/>
</dbReference>
<dbReference type="InterPro" id="IPR017946">
    <property type="entry name" value="PLC-like_Pdiesterase_TIM-brl"/>
</dbReference>
<dbReference type="PANTHER" id="PTHR28165:SF2">
    <property type="entry name" value="MARVEL DOMAIN-CONTAINING PROTEIN"/>
    <property type="match status" value="1"/>
</dbReference>
<dbReference type="AlphaFoldDB" id="M7T3Q2"/>
<comment type="subcellular location">
    <subcellularLocation>
        <location evidence="1">Membrane</location>
        <topology evidence="1">Multi-pass membrane protein</topology>
    </subcellularLocation>
</comment>
<gene>
    <name evidence="7" type="ORF">UCREL1_1766</name>
</gene>
<evidence type="ECO:0000256" key="1">
    <source>
        <dbReference type="ARBA" id="ARBA00004141"/>
    </source>
</evidence>
<keyword evidence="3 5" id="KW-1133">Transmembrane helix</keyword>
<dbReference type="STRING" id="1287681.M7T3Q2"/>
<dbReference type="OrthoDB" id="2017497at2759"/>
<accession>M7T3Q2</accession>
<evidence type="ECO:0000256" key="3">
    <source>
        <dbReference type="ARBA" id="ARBA00022989"/>
    </source>
</evidence>
<dbReference type="Pfam" id="PF01284">
    <property type="entry name" value="MARVEL"/>
    <property type="match status" value="1"/>
</dbReference>
<dbReference type="Proteomes" id="UP000012174">
    <property type="component" value="Unassembled WGS sequence"/>
</dbReference>
<dbReference type="CDD" id="cd08589">
    <property type="entry name" value="PI-PLCc_SaPLC1_like"/>
    <property type="match status" value="1"/>
</dbReference>
<dbReference type="GO" id="GO:0006629">
    <property type="term" value="P:lipid metabolic process"/>
    <property type="evidence" value="ECO:0007669"/>
    <property type="project" value="InterPro"/>
</dbReference>
<dbReference type="GO" id="GO:0008081">
    <property type="term" value="F:phosphoric diester hydrolase activity"/>
    <property type="evidence" value="ECO:0007669"/>
    <property type="project" value="InterPro"/>
</dbReference>
<organism evidence="7 8">
    <name type="scientific">Eutypa lata (strain UCR-EL1)</name>
    <name type="common">Grapevine dieback disease fungus</name>
    <name type="synonym">Eutypa armeniacae</name>
    <dbReference type="NCBI Taxonomy" id="1287681"/>
    <lineage>
        <taxon>Eukaryota</taxon>
        <taxon>Fungi</taxon>
        <taxon>Dikarya</taxon>
        <taxon>Ascomycota</taxon>
        <taxon>Pezizomycotina</taxon>
        <taxon>Sordariomycetes</taxon>
        <taxon>Xylariomycetidae</taxon>
        <taxon>Xylariales</taxon>
        <taxon>Diatrypaceae</taxon>
        <taxon>Eutypa</taxon>
    </lineage>
</organism>
<dbReference type="HOGENOM" id="CLU_486620_0_0_1"/>
<feature type="domain" description="MARVEL" evidence="6">
    <location>
        <begin position="7"/>
        <end position="107"/>
    </location>
</feature>
<dbReference type="eggNOG" id="ENOG502S6H7">
    <property type="taxonomic scope" value="Eukaryota"/>
</dbReference>
<evidence type="ECO:0000256" key="2">
    <source>
        <dbReference type="ARBA" id="ARBA00022692"/>
    </source>
</evidence>
<keyword evidence="8" id="KW-1185">Reference proteome</keyword>